<dbReference type="Proteomes" id="UP001209666">
    <property type="component" value="Unassembled WGS sequence"/>
</dbReference>
<reference evidence="3" key="3">
    <citation type="submission" date="2022-09" db="EMBL/GenBank/DDBJ databases">
        <authorList>
            <person name="Hitch T.C.A."/>
        </authorList>
    </citation>
    <scope>NUCLEOTIDE SEQUENCE</scope>
    <source>
        <strain evidence="3">Sanger_19</strain>
    </source>
</reference>
<comment type="caution">
    <text evidence="2">The sequence shown here is derived from an EMBL/GenBank/DDBJ whole genome shotgun (WGS) entry which is preliminary data.</text>
</comment>
<dbReference type="Proteomes" id="UP001198893">
    <property type="component" value="Unassembled WGS sequence"/>
</dbReference>
<gene>
    <name evidence="2" type="ORF">LKD47_10300</name>
    <name evidence="3" type="ORF">OCV43_06310</name>
</gene>
<accession>A0AAW4WLL1</accession>
<proteinExistence type="predicted"/>
<name>A0AAW4WLL1_9FIRM</name>
<dbReference type="EMBL" id="JAJEQW010000010">
    <property type="protein sequence ID" value="MCC2242687.1"/>
    <property type="molecule type" value="Genomic_DNA"/>
</dbReference>
<evidence type="ECO:0000313" key="5">
    <source>
        <dbReference type="Proteomes" id="UP001209666"/>
    </source>
</evidence>
<dbReference type="SUPFAM" id="SSF160246">
    <property type="entry name" value="EspE N-terminal domain-like"/>
    <property type="match status" value="1"/>
</dbReference>
<protein>
    <submittedName>
        <fullName evidence="2">Chemotaxis protein CheX</fullName>
    </submittedName>
</protein>
<reference evidence="2" key="2">
    <citation type="submission" date="2021-10" db="EMBL/GenBank/DDBJ databases">
        <title>Anaerobic single-cell dispensing facilitates the cultivation of human gut bacteria.</title>
        <authorList>
            <person name="Afrizal A."/>
        </authorList>
    </citation>
    <scope>NUCLEOTIDE SEQUENCE</scope>
    <source>
        <strain evidence="2">CLA-AA-H204</strain>
    </source>
</reference>
<reference evidence="3 5" key="1">
    <citation type="journal article" date="2021" name="ISME Commun">
        <title>Automated analysis of genomic sequences facilitates high-throughput and comprehensive description of bacteria.</title>
        <authorList>
            <person name="Hitch T.C.A."/>
        </authorList>
    </citation>
    <scope>NUCLEOTIDE SEQUENCE [LARGE SCALE GENOMIC DNA]</scope>
    <source>
        <strain evidence="3 5">Sanger_19</strain>
    </source>
</reference>
<dbReference type="RefSeq" id="WP_022243887.1">
    <property type="nucleotide sequence ID" value="NZ_JAJEQW010000010.1"/>
</dbReference>
<dbReference type="InterPro" id="IPR028976">
    <property type="entry name" value="CheC-like_sf"/>
</dbReference>
<organism evidence="2 4">
    <name type="scientific">Roseburia amylophila</name>
    <dbReference type="NCBI Taxonomy" id="2981794"/>
    <lineage>
        <taxon>Bacteria</taxon>
        <taxon>Bacillati</taxon>
        <taxon>Bacillota</taxon>
        <taxon>Clostridia</taxon>
        <taxon>Lachnospirales</taxon>
        <taxon>Lachnospiraceae</taxon>
        <taxon>Roseburia</taxon>
    </lineage>
</organism>
<sequence length="293" mass="33294">MYTQFFGNFLLSKSAVPADKLVDALERQSSSYLKLGTLAIHAGLLNASQVDAIICRQTHEDKKFGEIAIEGGYLTKEQVDKLLSSQKPDYLLLGQILIEDGLLTNSQFEELLAEYQASNEIDDLNVANEQNDMVEKLIHKFFHFDNSDMSGKIVAYLNLLFNDIVRFIGKDFTPLNPLMKSEYMTNYCVTQKDEGLLSFNSGIDMSKSVAIAFASRYAKEEFHEFDEYVKASIEDFLNLHNGLFNVNMSNEFSLELNLCPPEVHEEETLTNATKIYVFPIIFPFGTIHFLMEI</sequence>
<evidence type="ECO:0000313" key="4">
    <source>
        <dbReference type="Proteomes" id="UP001198893"/>
    </source>
</evidence>
<dbReference type="AlphaFoldDB" id="A0AAW4WLL1"/>
<dbReference type="Gene3D" id="3.40.1550.10">
    <property type="entry name" value="CheC-like"/>
    <property type="match status" value="1"/>
</dbReference>
<keyword evidence="5" id="KW-1185">Reference proteome</keyword>
<evidence type="ECO:0000313" key="2">
    <source>
        <dbReference type="EMBL" id="MCC2242687.1"/>
    </source>
</evidence>
<evidence type="ECO:0000256" key="1">
    <source>
        <dbReference type="ARBA" id="ARBA00022500"/>
    </source>
</evidence>
<keyword evidence="1" id="KW-0145">Chemotaxis</keyword>
<dbReference type="EMBL" id="JAOQKI010000007">
    <property type="protein sequence ID" value="MCU6716892.1"/>
    <property type="molecule type" value="Genomic_DNA"/>
</dbReference>
<dbReference type="InterPro" id="IPR037257">
    <property type="entry name" value="T2SS_E_N_sf"/>
</dbReference>
<dbReference type="GO" id="GO:0006935">
    <property type="term" value="P:chemotaxis"/>
    <property type="evidence" value="ECO:0007669"/>
    <property type="project" value="UniProtKB-KW"/>
</dbReference>
<evidence type="ECO:0000313" key="3">
    <source>
        <dbReference type="EMBL" id="MCU6716892.1"/>
    </source>
</evidence>